<dbReference type="SUPFAM" id="SSF52047">
    <property type="entry name" value="RNI-like"/>
    <property type="match status" value="1"/>
</dbReference>
<comment type="caution">
    <text evidence="1">The sequence shown here is derived from an EMBL/GenBank/DDBJ whole genome shotgun (WGS) entry which is preliminary data.</text>
</comment>
<gene>
    <name evidence="1" type="ORF">BXZ70DRAFT_910894</name>
</gene>
<reference evidence="1" key="1">
    <citation type="journal article" date="2021" name="New Phytol.">
        <title>Evolutionary innovations through gain and loss of genes in the ectomycorrhizal Boletales.</title>
        <authorList>
            <person name="Wu G."/>
            <person name="Miyauchi S."/>
            <person name="Morin E."/>
            <person name="Kuo A."/>
            <person name="Drula E."/>
            <person name="Varga T."/>
            <person name="Kohler A."/>
            <person name="Feng B."/>
            <person name="Cao Y."/>
            <person name="Lipzen A."/>
            <person name="Daum C."/>
            <person name="Hundley H."/>
            <person name="Pangilinan J."/>
            <person name="Johnson J."/>
            <person name="Barry K."/>
            <person name="LaButti K."/>
            <person name="Ng V."/>
            <person name="Ahrendt S."/>
            <person name="Min B."/>
            <person name="Choi I.G."/>
            <person name="Park H."/>
            <person name="Plett J.M."/>
            <person name="Magnuson J."/>
            <person name="Spatafora J.W."/>
            <person name="Nagy L.G."/>
            <person name="Henrissat B."/>
            <person name="Grigoriev I.V."/>
            <person name="Yang Z.L."/>
            <person name="Xu J."/>
            <person name="Martin F.M."/>
        </authorList>
    </citation>
    <scope>NUCLEOTIDE SEQUENCE</scope>
    <source>
        <strain evidence="1">KKN 215</strain>
    </source>
</reference>
<evidence type="ECO:0000313" key="1">
    <source>
        <dbReference type="EMBL" id="KAH8081337.1"/>
    </source>
</evidence>
<evidence type="ECO:0008006" key="3">
    <source>
        <dbReference type="Google" id="ProtNLM"/>
    </source>
</evidence>
<dbReference type="EMBL" id="JAEVFJ010000052">
    <property type="protein sequence ID" value="KAH8081337.1"/>
    <property type="molecule type" value="Genomic_DNA"/>
</dbReference>
<organism evidence="1 2">
    <name type="scientific">Cristinia sonorae</name>
    <dbReference type="NCBI Taxonomy" id="1940300"/>
    <lineage>
        <taxon>Eukaryota</taxon>
        <taxon>Fungi</taxon>
        <taxon>Dikarya</taxon>
        <taxon>Basidiomycota</taxon>
        <taxon>Agaricomycotina</taxon>
        <taxon>Agaricomycetes</taxon>
        <taxon>Agaricomycetidae</taxon>
        <taxon>Agaricales</taxon>
        <taxon>Pleurotineae</taxon>
        <taxon>Stephanosporaceae</taxon>
        <taxon>Cristinia</taxon>
    </lineage>
</organism>
<dbReference type="Gene3D" id="3.80.10.10">
    <property type="entry name" value="Ribonuclease Inhibitor"/>
    <property type="match status" value="1"/>
</dbReference>
<name>A0A8K0UFM6_9AGAR</name>
<keyword evidence="2" id="KW-1185">Reference proteome</keyword>
<dbReference type="InterPro" id="IPR032675">
    <property type="entry name" value="LRR_dom_sf"/>
</dbReference>
<evidence type="ECO:0000313" key="2">
    <source>
        <dbReference type="Proteomes" id="UP000813824"/>
    </source>
</evidence>
<protein>
    <recommendedName>
        <fullName evidence="3">F-box domain-containing protein</fullName>
    </recommendedName>
</protein>
<dbReference type="AlphaFoldDB" id="A0A8K0UFM6"/>
<accession>A0A8K0UFM6</accession>
<dbReference type="Proteomes" id="UP000813824">
    <property type="component" value="Unassembled WGS sequence"/>
</dbReference>
<sequence length="552" mass="62170">MPPLSSPSFPALDMVRRQPVLPKTGTMNNIPPNLLSEIIGNAIGDIIAMTLSHDEQDALSMWVRSAILRFRNVSKLWRFVVDNNSNLWSRIDFYDLKFLSSCLSRRTAGDLHLRGLLPFQHFGYQAAYDALLERCEQITTISAFVFDRRALDRLFSDAFMTWRHAQIRTVFHLSLRELCLSNFDSSPSVINDVAVRLPALQSLRLFNVAFTSLPIDCRDPVFPSLETVQIRFNGFTADELQSLADVMHNAQRLRSLTLIGDDGEDACKTGRIYEFQGLAMGPFIHSTVSDIKFIDTPGSLSVALYNELGIPVRDINFIFSHPNSALRFLASEAVVCPMFEKFLQCDCKLELSINVPLDAPLPETNPNARFITLLPRVCNQAKCYLDPCERPRIFIRYDTPNSSSCTTLPELINTLFNHAPTLVTRITTFQVSLSGMELVRTRTMNAHFDTWYNAWTSLPSLSSFNLLENSTLGVILCERFVHRMLDAGYLLPLELGNAVEGEVIAMNGVTDLEDDITADTDEFGGDWWNGLGTDWLDEPENTLFAELCALQV</sequence>
<proteinExistence type="predicted"/>